<reference evidence="1 2" key="1">
    <citation type="submission" date="2015-04" db="EMBL/GenBank/DDBJ databases">
        <title>Complete genome sequence of Schizopora paradoxa KUC8140, a cosmopolitan wood degrader in East Asia.</title>
        <authorList>
            <consortium name="DOE Joint Genome Institute"/>
            <person name="Min B."/>
            <person name="Park H."/>
            <person name="Jang Y."/>
            <person name="Kim J.-J."/>
            <person name="Kim K.H."/>
            <person name="Pangilinan J."/>
            <person name="Lipzen A."/>
            <person name="Riley R."/>
            <person name="Grigoriev I.V."/>
            <person name="Spatafora J.W."/>
            <person name="Choi I.-G."/>
        </authorList>
    </citation>
    <scope>NUCLEOTIDE SEQUENCE [LARGE SCALE GENOMIC DNA]</scope>
    <source>
        <strain evidence="1 2">KUC8140</strain>
    </source>
</reference>
<evidence type="ECO:0000313" key="1">
    <source>
        <dbReference type="EMBL" id="KLO07727.1"/>
    </source>
</evidence>
<dbReference type="EMBL" id="KQ086123">
    <property type="protein sequence ID" value="KLO07727.1"/>
    <property type="molecule type" value="Genomic_DNA"/>
</dbReference>
<protein>
    <recommendedName>
        <fullName evidence="3">BTB domain-containing protein</fullName>
    </recommendedName>
</protein>
<dbReference type="AlphaFoldDB" id="A0A0H2R8N3"/>
<gene>
    <name evidence="1" type="ORF">SCHPADRAFT_894416</name>
</gene>
<dbReference type="Proteomes" id="UP000053477">
    <property type="component" value="Unassembled WGS sequence"/>
</dbReference>
<name>A0A0H2R8N3_9AGAM</name>
<dbReference type="InParanoid" id="A0A0H2R8N3"/>
<sequence>MTPPPKRARTGDTSSETIAMEVEDLSKLKQHEKLWFEDGNIVLATDVHLYCVHRGILALNSTVFKDMLELPNVGNTSKSAEDGITTGDSWEGKPLVRMVGDRDGDVYHILMAIYDVSFYCAHEPATLPVILSLIRMSTKYNFTFIQDKVTSHLKLVYPTDLESLEGRSYGRLFVDYNEEHDFQLLVVAEQCNMKAILPMLYLDCAASPMDDILKGSEAADPHNFRKFCVVTNGFQSTRISTGPMELFANYMKTPTEFLVHELLFGVEPDCDKTLRASICKDCKKASSEAFEKLRLEVWNAIPSLFELGTWEDYTRE</sequence>
<accession>A0A0H2R8N3</accession>
<proteinExistence type="predicted"/>
<dbReference type="OrthoDB" id="3036049at2759"/>
<organism evidence="1 2">
    <name type="scientific">Schizopora paradoxa</name>
    <dbReference type="NCBI Taxonomy" id="27342"/>
    <lineage>
        <taxon>Eukaryota</taxon>
        <taxon>Fungi</taxon>
        <taxon>Dikarya</taxon>
        <taxon>Basidiomycota</taxon>
        <taxon>Agaricomycotina</taxon>
        <taxon>Agaricomycetes</taxon>
        <taxon>Hymenochaetales</taxon>
        <taxon>Schizoporaceae</taxon>
        <taxon>Schizopora</taxon>
    </lineage>
</organism>
<evidence type="ECO:0000313" key="2">
    <source>
        <dbReference type="Proteomes" id="UP000053477"/>
    </source>
</evidence>
<evidence type="ECO:0008006" key="3">
    <source>
        <dbReference type="Google" id="ProtNLM"/>
    </source>
</evidence>
<keyword evidence="2" id="KW-1185">Reference proteome</keyword>